<reference evidence="3" key="1">
    <citation type="submission" date="2019-06" db="EMBL/GenBank/DDBJ databases">
        <title>Draft genome sequence of the griseofulvin-producing fungus Xylaria cubensis strain G536.</title>
        <authorList>
            <person name="Mead M.E."/>
            <person name="Raja H.A."/>
            <person name="Steenwyk J.L."/>
            <person name="Knowles S.L."/>
            <person name="Oberlies N.H."/>
            <person name="Rokas A."/>
        </authorList>
    </citation>
    <scope>NUCLEOTIDE SEQUENCE [LARGE SCALE GENOMIC DNA]</scope>
    <source>
        <strain evidence="3">G536</strain>
    </source>
</reference>
<evidence type="ECO:0000313" key="3">
    <source>
        <dbReference type="Proteomes" id="UP000319160"/>
    </source>
</evidence>
<dbReference type="EMBL" id="VFLP01000057">
    <property type="protein sequence ID" value="TRX90305.1"/>
    <property type="molecule type" value="Genomic_DNA"/>
</dbReference>
<dbReference type="Proteomes" id="UP000319160">
    <property type="component" value="Unassembled WGS sequence"/>
</dbReference>
<keyword evidence="1" id="KW-0472">Membrane</keyword>
<dbReference type="OrthoDB" id="5086500at2759"/>
<organism evidence="2 3">
    <name type="scientific">Xylaria flabelliformis</name>
    <dbReference type="NCBI Taxonomy" id="2512241"/>
    <lineage>
        <taxon>Eukaryota</taxon>
        <taxon>Fungi</taxon>
        <taxon>Dikarya</taxon>
        <taxon>Ascomycota</taxon>
        <taxon>Pezizomycotina</taxon>
        <taxon>Sordariomycetes</taxon>
        <taxon>Xylariomycetidae</taxon>
        <taxon>Xylariales</taxon>
        <taxon>Xylariaceae</taxon>
        <taxon>Xylaria</taxon>
    </lineage>
</organism>
<evidence type="ECO:0000256" key="1">
    <source>
        <dbReference type="SAM" id="Phobius"/>
    </source>
</evidence>
<dbReference type="AlphaFoldDB" id="A0A553HQS7"/>
<keyword evidence="3" id="KW-1185">Reference proteome</keyword>
<gene>
    <name evidence="2" type="ORF">FHL15_008850</name>
</gene>
<feature type="transmembrane region" description="Helical" evidence="1">
    <location>
        <begin position="288"/>
        <end position="318"/>
    </location>
</feature>
<sequence>MFDRAHDAPDVWPASYHGYETSSETGSERKRRIVADPTKAVKEFLKADLSFTDLNKMSKYLWLAGSRGPPAQLHSQIFMGRQIIVSERMDHHLVCGSGGIIFMRPIPAFLLDPRVWKNNLACLPECGCRRNNASGGQSCMKRCREIARGFLYTYRGLIASEADFFIANEHRLLPRGLNGDEITWPKWKIVVRELVASYDRNHIHPRFQLGELSLQRLDMIHYYTCLPLLTPYIRDWRGYGITIRNNLTFLTSVTVFIALVLTAMQVGLATDRLKNNTAFQQASYGFTIFAILGPIGLYVLLEIGIFVLLLLVVLYGLVKNISDWARGGSNSQAGDII</sequence>
<dbReference type="InterPro" id="IPR046536">
    <property type="entry name" value="DUF6601"/>
</dbReference>
<comment type="caution">
    <text evidence="2">The sequence shown here is derived from an EMBL/GenBank/DDBJ whole genome shotgun (WGS) entry which is preliminary data.</text>
</comment>
<protein>
    <submittedName>
        <fullName evidence="2">Uncharacterized protein</fullName>
    </submittedName>
</protein>
<dbReference type="STRING" id="2512241.A0A553HQS7"/>
<keyword evidence="1" id="KW-1133">Transmembrane helix</keyword>
<feature type="transmembrane region" description="Helical" evidence="1">
    <location>
        <begin position="247"/>
        <end position="268"/>
    </location>
</feature>
<name>A0A553HQS7_9PEZI</name>
<dbReference type="PANTHER" id="PTHR34414">
    <property type="entry name" value="HET DOMAIN-CONTAINING PROTEIN-RELATED"/>
    <property type="match status" value="1"/>
</dbReference>
<evidence type="ECO:0000313" key="2">
    <source>
        <dbReference type="EMBL" id="TRX90305.1"/>
    </source>
</evidence>
<dbReference type="Pfam" id="PF20246">
    <property type="entry name" value="DUF6601"/>
    <property type="match status" value="1"/>
</dbReference>
<accession>A0A553HQS7</accession>
<keyword evidence="1" id="KW-0812">Transmembrane</keyword>
<dbReference type="PANTHER" id="PTHR34414:SF1">
    <property type="entry name" value="SUBTILISIN-LIKE SERINE PROTEASE"/>
    <property type="match status" value="1"/>
</dbReference>
<proteinExistence type="predicted"/>